<dbReference type="WBParaSite" id="PS1159_v2.g12435.t1">
    <property type="protein sequence ID" value="PS1159_v2.g12435.t1"/>
    <property type="gene ID" value="PS1159_v2.g12435"/>
</dbReference>
<name>A0AC35F070_9BILA</name>
<proteinExistence type="predicted"/>
<reference evidence="2" key="1">
    <citation type="submission" date="2022-11" db="UniProtKB">
        <authorList>
            <consortium name="WormBaseParasite"/>
        </authorList>
    </citation>
    <scope>IDENTIFICATION</scope>
</reference>
<evidence type="ECO:0000313" key="2">
    <source>
        <dbReference type="WBParaSite" id="PS1159_v2.g12435.t1"/>
    </source>
</evidence>
<sequence>MLKNIRLPFTFKRNFASKTSTDHYATLELNKNATSKDIKAAFYKLSKKYHPDTNPNNPVGAADKFQKVVEAYEVLGTEDKRKAYDYSRSPRHAGNLSVHTREQHGGRYNSGTRRKQYTDIDIDYKDFEHFQKMNRRKRVFHEHWEMPDEFSTSFAGKAKKKSKHPLPTFEQLIREEENIKRQNQKKSASIGVTLVMTILAVMYAIMHKPYEEFAKAVERLHSVSGDRCRFVTKYKHNEGKLILKFTDDIVCLQYCTDQQQDLKRLEKLTATLMRSTTVKA</sequence>
<accession>A0AC35F070</accession>
<evidence type="ECO:0000313" key="1">
    <source>
        <dbReference type="Proteomes" id="UP000887580"/>
    </source>
</evidence>
<protein>
    <submittedName>
        <fullName evidence="2">J domain-containing protein</fullName>
    </submittedName>
</protein>
<organism evidence="1 2">
    <name type="scientific">Panagrolaimus sp. PS1159</name>
    <dbReference type="NCBI Taxonomy" id="55785"/>
    <lineage>
        <taxon>Eukaryota</taxon>
        <taxon>Metazoa</taxon>
        <taxon>Ecdysozoa</taxon>
        <taxon>Nematoda</taxon>
        <taxon>Chromadorea</taxon>
        <taxon>Rhabditida</taxon>
        <taxon>Tylenchina</taxon>
        <taxon>Panagrolaimomorpha</taxon>
        <taxon>Panagrolaimoidea</taxon>
        <taxon>Panagrolaimidae</taxon>
        <taxon>Panagrolaimus</taxon>
    </lineage>
</organism>
<dbReference type="Proteomes" id="UP000887580">
    <property type="component" value="Unplaced"/>
</dbReference>